<evidence type="ECO:0000313" key="2">
    <source>
        <dbReference type="Proteomes" id="UP000609531"/>
    </source>
</evidence>
<sequence length="280" mass="30255">MILSRARRRTLSFGLQTLFGVRKRGFFIPMRHAATGEGYAARPFDALAPLFAAAEPRIAAHLARIEAYRDDLAALQGPAPEPRFDQTWFPRLDAAALYALVRDAAPARIVEVGSGHSTRFLSRAIRDGDLATSLTAIDPEPRADLAGLPLTLVRRTLQDAGLAPFADIASGDLVMVDSSHVLMPGTDVDVILNHVVPRLPAGTFLAFHDIFLPNPYPPAWPFTIYNEQNAVAPLLQGRAEIVFASAHLVAAMADRLAGTAVAAMPLAEGARESLLLLRLR</sequence>
<dbReference type="Pfam" id="PF13578">
    <property type="entry name" value="Methyltransf_24"/>
    <property type="match status" value="1"/>
</dbReference>
<dbReference type="GO" id="GO:0008168">
    <property type="term" value="F:methyltransferase activity"/>
    <property type="evidence" value="ECO:0007669"/>
    <property type="project" value="UniProtKB-KW"/>
</dbReference>
<dbReference type="AlphaFoldDB" id="A0A934MG62"/>
<dbReference type="InterPro" id="IPR029063">
    <property type="entry name" value="SAM-dependent_MTases_sf"/>
</dbReference>
<protein>
    <submittedName>
        <fullName evidence="1">Class I SAM-dependent methyltransferase</fullName>
    </submittedName>
</protein>
<accession>A0A934MG62</accession>
<keyword evidence="1" id="KW-0808">Transferase</keyword>
<evidence type="ECO:0000313" key="1">
    <source>
        <dbReference type="EMBL" id="MBJ3776218.1"/>
    </source>
</evidence>
<keyword evidence="2" id="KW-1185">Reference proteome</keyword>
<dbReference type="Proteomes" id="UP000609531">
    <property type="component" value="Unassembled WGS sequence"/>
</dbReference>
<dbReference type="RefSeq" id="WP_198882094.1">
    <property type="nucleotide sequence ID" value="NZ_JAEKJA010000007.1"/>
</dbReference>
<name>A0A934MG62_9HYPH</name>
<organism evidence="1 2">
    <name type="scientific">Acuticoccus mangrovi</name>
    <dbReference type="NCBI Taxonomy" id="2796142"/>
    <lineage>
        <taxon>Bacteria</taxon>
        <taxon>Pseudomonadati</taxon>
        <taxon>Pseudomonadota</taxon>
        <taxon>Alphaproteobacteria</taxon>
        <taxon>Hyphomicrobiales</taxon>
        <taxon>Amorphaceae</taxon>
        <taxon>Acuticoccus</taxon>
    </lineage>
</organism>
<dbReference type="SUPFAM" id="SSF53335">
    <property type="entry name" value="S-adenosyl-L-methionine-dependent methyltransferases"/>
    <property type="match status" value="1"/>
</dbReference>
<proteinExistence type="predicted"/>
<keyword evidence="1" id="KW-0489">Methyltransferase</keyword>
<comment type="caution">
    <text evidence="1">The sequence shown here is derived from an EMBL/GenBank/DDBJ whole genome shotgun (WGS) entry which is preliminary data.</text>
</comment>
<dbReference type="GO" id="GO:0032259">
    <property type="term" value="P:methylation"/>
    <property type="evidence" value="ECO:0007669"/>
    <property type="project" value="UniProtKB-KW"/>
</dbReference>
<reference evidence="1" key="1">
    <citation type="submission" date="2020-12" db="EMBL/GenBank/DDBJ databases">
        <title>Bacterial taxonomy.</title>
        <authorList>
            <person name="Pan X."/>
        </authorList>
    </citation>
    <scope>NUCLEOTIDE SEQUENCE</scope>
    <source>
        <strain evidence="1">B2012</strain>
    </source>
</reference>
<dbReference type="EMBL" id="JAEKJA010000007">
    <property type="protein sequence ID" value="MBJ3776218.1"/>
    <property type="molecule type" value="Genomic_DNA"/>
</dbReference>
<dbReference type="Gene3D" id="3.40.50.150">
    <property type="entry name" value="Vaccinia Virus protein VP39"/>
    <property type="match status" value="1"/>
</dbReference>
<gene>
    <name evidence="1" type="ORF">JCR33_10995</name>
</gene>